<comment type="caution">
    <text evidence="2">The sequence shown here is derived from an EMBL/GenBank/DDBJ whole genome shotgun (WGS) entry which is preliminary data.</text>
</comment>
<evidence type="ECO:0000256" key="1">
    <source>
        <dbReference type="SAM" id="Phobius"/>
    </source>
</evidence>
<feature type="transmembrane region" description="Helical" evidence="1">
    <location>
        <begin position="73"/>
        <end position="105"/>
    </location>
</feature>
<protein>
    <submittedName>
        <fullName evidence="2">Uncharacterized protein</fullName>
    </submittedName>
</protein>
<dbReference type="EMBL" id="MSKJ01000015">
    <property type="protein sequence ID" value="OLO44459.1"/>
    <property type="molecule type" value="Genomic_DNA"/>
</dbReference>
<feature type="transmembrane region" description="Helical" evidence="1">
    <location>
        <begin position="126"/>
        <end position="147"/>
    </location>
</feature>
<organism evidence="2 3">
    <name type="scientific">Actinomyces oris</name>
    <dbReference type="NCBI Taxonomy" id="544580"/>
    <lineage>
        <taxon>Bacteria</taxon>
        <taxon>Bacillati</taxon>
        <taxon>Actinomycetota</taxon>
        <taxon>Actinomycetes</taxon>
        <taxon>Actinomycetales</taxon>
        <taxon>Actinomycetaceae</taxon>
        <taxon>Actinomyces</taxon>
    </lineage>
</organism>
<feature type="transmembrane region" description="Helical" evidence="1">
    <location>
        <begin position="167"/>
        <end position="186"/>
    </location>
</feature>
<evidence type="ECO:0000313" key="2">
    <source>
        <dbReference type="EMBL" id="OLO44459.1"/>
    </source>
</evidence>
<sequence>MPVPYDTFLPTRPAPVPGFVWNDPVLTVKRKRVSNRRVSLSSGIIGVVTMIVQMIITVTILLATGYLGQRDSFLILLSILIVVFAPMIVGVGWITTFILALISCIQAHSRIPQVQPDGWTEAKMPTSALLAASIVAGTPILVMYMSLYRGLSRSSVDVFIGGFLEPLLIACGLAQVLIAVGIAFLVRMSKALDPAVRAPQVEGMQVP</sequence>
<name>A0A1Q8V8T6_9ACTO</name>
<keyword evidence="1" id="KW-0812">Transmembrane</keyword>
<dbReference type="Proteomes" id="UP000186857">
    <property type="component" value="Unassembled WGS sequence"/>
</dbReference>
<evidence type="ECO:0000313" key="3">
    <source>
        <dbReference type="Proteomes" id="UP000186857"/>
    </source>
</evidence>
<proteinExistence type="predicted"/>
<accession>A0A1Q8V8T6</accession>
<reference evidence="2 3" key="1">
    <citation type="submission" date="2016-12" db="EMBL/GenBank/DDBJ databases">
        <title>Genomic Comparison of strains in the 'Actinomyces naeslundii' Group.</title>
        <authorList>
            <person name="Mughal S.R."/>
            <person name="Do T."/>
            <person name="Gilbert S.C."/>
            <person name="Witherden E.A."/>
            <person name="Didelot X."/>
            <person name="Beighton D."/>
        </authorList>
    </citation>
    <scope>NUCLEOTIDE SEQUENCE [LARGE SCALE GENOMIC DNA]</scope>
    <source>
        <strain evidence="2 3">CCUG 33920</strain>
    </source>
</reference>
<keyword evidence="1" id="KW-0472">Membrane</keyword>
<feature type="transmembrane region" description="Helical" evidence="1">
    <location>
        <begin position="38"/>
        <end position="67"/>
    </location>
</feature>
<dbReference type="AlphaFoldDB" id="A0A1Q8V8T6"/>
<gene>
    <name evidence="2" type="ORF">BKH29_06920</name>
</gene>
<keyword evidence="1" id="KW-1133">Transmembrane helix</keyword>